<evidence type="ECO:0000313" key="2">
    <source>
        <dbReference type="Proteomes" id="UP001172386"/>
    </source>
</evidence>
<organism evidence="1 2">
    <name type="scientific">Neophaeococcomyces mojaviensis</name>
    <dbReference type="NCBI Taxonomy" id="3383035"/>
    <lineage>
        <taxon>Eukaryota</taxon>
        <taxon>Fungi</taxon>
        <taxon>Dikarya</taxon>
        <taxon>Ascomycota</taxon>
        <taxon>Pezizomycotina</taxon>
        <taxon>Eurotiomycetes</taxon>
        <taxon>Chaetothyriomycetidae</taxon>
        <taxon>Chaetothyriales</taxon>
        <taxon>Chaetothyriales incertae sedis</taxon>
        <taxon>Neophaeococcomyces</taxon>
    </lineage>
</organism>
<proteinExistence type="predicted"/>
<keyword evidence="2" id="KW-1185">Reference proteome</keyword>
<comment type="caution">
    <text evidence="1">The sequence shown here is derived from an EMBL/GenBank/DDBJ whole genome shotgun (WGS) entry which is preliminary data.</text>
</comment>
<dbReference type="Proteomes" id="UP001172386">
    <property type="component" value="Unassembled WGS sequence"/>
</dbReference>
<evidence type="ECO:0000313" key="1">
    <source>
        <dbReference type="EMBL" id="KAJ9652384.1"/>
    </source>
</evidence>
<gene>
    <name evidence="1" type="ORF">H2198_008353</name>
</gene>
<protein>
    <submittedName>
        <fullName evidence="1">Uncharacterized protein</fullName>
    </submittedName>
</protein>
<dbReference type="EMBL" id="JAPDRQ010000201">
    <property type="protein sequence ID" value="KAJ9652384.1"/>
    <property type="molecule type" value="Genomic_DNA"/>
</dbReference>
<reference evidence="1" key="1">
    <citation type="submission" date="2022-10" db="EMBL/GenBank/DDBJ databases">
        <title>Culturing micro-colonial fungi from biological soil crusts in the Mojave desert and describing Neophaeococcomyces mojavensis, and introducing the new genera and species Taxawa tesnikishii.</title>
        <authorList>
            <person name="Kurbessoian T."/>
            <person name="Stajich J.E."/>
        </authorList>
    </citation>
    <scope>NUCLEOTIDE SEQUENCE</scope>
    <source>
        <strain evidence="1">JES_112</strain>
    </source>
</reference>
<name>A0ACC2ZXR5_9EURO</name>
<sequence length="68" mass="7449">MKFDLLSILLFATMAMAAATGQKRANGEGDDYDDYDGGRDEWDCKPMLQSCTLNDECCSNLCVLGICT</sequence>
<accession>A0ACC2ZXR5</accession>